<gene>
    <name evidence="6" type="ORF">L8V01_00100</name>
    <name evidence="7" type="ORF">RAE13_03250</name>
</gene>
<dbReference type="InterPro" id="IPR029063">
    <property type="entry name" value="SAM-dependent_MTases_sf"/>
</dbReference>
<keyword evidence="2 6" id="KW-0489">Methyltransferase</keyword>
<dbReference type="CDD" id="cd02440">
    <property type="entry name" value="AdoMet_MTases"/>
    <property type="match status" value="1"/>
</dbReference>
<reference evidence="6" key="1">
    <citation type="submission" date="2022-02" db="EMBL/GenBank/DDBJ databases">
        <title>Corynebacterium sp. from urogenital microbiome.</title>
        <authorList>
            <person name="Cappelli E.A."/>
            <person name="Ribeiro T.G."/>
            <person name="Peixe L."/>
        </authorList>
    </citation>
    <scope>NUCLEOTIDE SEQUENCE</scope>
    <source>
        <strain evidence="6">C8Ua_181</strain>
    </source>
</reference>
<evidence type="ECO:0000313" key="9">
    <source>
        <dbReference type="Proteomes" id="UP001185631"/>
    </source>
</evidence>
<feature type="domain" description="Methyltransferase type 11" evidence="5">
    <location>
        <begin position="68"/>
        <end position="153"/>
    </location>
</feature>
<accession>A0A9X3M7Z7</accession>
<evidence type="ECO:0000256" key="2">
    <source>
        <dbReference type="ARBA" id="ARBA00022603"/>
    </source>
</evidence>
<comment type="similarity">
    <text evidence="1">Belongs to the methyltransferase superfamily.</text>
</comment>
<dbReference type="InterPro" id="IPR051052">
    <property type="entry name" value="Diverse_substrate_MTase"/>
</dbReference>
<dbReference type="GO" id="GO:0008757">
    <property type="term" value="F:S-adenosylmethionine-dependent methyltransferase activity"/>
    <property type="evidence" value="ECO:0007669"/>
    <property type="project" value="InterPro"/>
</dbReference>
<evidence type="ECO:0000256" key="3">
    <source>
        <dbReference type="ARBA" id="ARBA00022679"/>
    </source>
</evidence>
<dbReference type="EMBL" id="JAKMUU010000001">
    <property type="protein sequence ID" value="MCZ9305891.1"/>
    <property type="molecule type" value="Genomic_DNA"/>
</dbReference>
<dbReference type="EMBL" id="JAVBID010000003">
    <property type="protein sequence ID" value="MDV2423432.1"/>
    <property type="molecule type" value="Genomic_DNA"/>
</dbReference>
<name>A0A9X3M7Z7_9CORY</name>
<dbReference type="Proteomes" id="UP001146430">
    <property type="component" value="Unassembled WGS sequence"/>
</dbReference>
<dbReference type="InterPro" id="IPR013216">
    <property type="entry name" value="Methyltransf_11"/>
</dbReference>
<dbReference type="PANTHER" id="PTHR44942:SF4">
    <property type="entry name" value="METHYLTRANSFERASE TYPE 11 DOMAIN-CONTAINING PROTEIN"/>
    <property type="match status" value="1"/>
</dbReference>
<dbReference type="GO" id="GO:0032259">
    <property type="term" value="P:methylation"/>
    <property type="evidence" value="ECO:0007669"/>
    <property type="project" value="UniProtKB-KW"/>
</dbReference>
<evidence type="ECO:0000313" key="6">
    <source>
        <dbReference type="EMBL" id="MCZ9305891.1"/>
    </source>
</evidence>
<dbReference type="PANTHER" id="PTHR44942">
    <property type="entry name" value="METHYLTRANSF_11 DOMAIN-CONTAINING PROTEIN"/>
    <property type="match status" value="1"/>
</dbReference>
<keyword evidence="9" id="KW-1185">Reference proteome</keyword>
<dbReference type="SUPFAM" id="SSF53335">
    <property type="entry name" value="S-adenosyl-L-methionine-dependent methyltransferases"/>
    <property type="match status" value="1"/>
</dbReference>
<evidence type="ECO:0000259" key="5">
    <source>
        <dbReference type="Pfam" id="PF08241"/>
    </source>
</evidence>
<evidence type="ECO:0000313" key="8">
    <source>
        <dbReference type="Proteomes" id="UP001146430"/>
    </source>
</evidence>
<keyword evidence="3 7" id="KW-0808">Transferase</keyword>
<evidence type="ECO:0000256" key="4">
    <source>
        <dbReference type="SAM" id="MobiDB-lite"/>
    </source>
</evidence>
<dbReference type="EC" id="2.1.1.-" evidence="7"/>
<feature type="region of interest" description="Disordered" evidence="4">
    <location>
        <begin position="1"/>
        <end position="32"/>
    </location>
</feature>
<dbReference type="Gene3D" id="3.40.50.150">
    <property type="entry name" value="Vaccinia Virus protein VP39"/>
    <property type="match status" value="1"/>
</dbReference>
<dbReference type="Pfam" id="PF08241">
    <property type="entry name" value="Methyltransf_11"/>
    <property type="match status" value="1"/>
</dbReference>
<sequence>MSTRHPDPRHFPSYRRASTKQGPAFRDATQRKTSARAFRSGAGTYHDVRPGYPGEVAELIADAHTVADIGAGTGKLTESLTNARVLAIEPSANMAGLLATHLPLPVLRATAENTALADASLNAACLAQTWHWVDVPAACAELDRVLAPGGQILLAWNTLDVNADPWLLRLSRIMHSGDVHKPGFYPTYTAPWALDRELRLTWEHELTPEQLHQLMHTRSYWLSNGETIHERMTHNLDWYLYEHLGFRPGQKLKIPYRTDAFVLVREAD</sequence>
<dbReference type="AlphaFoldDB" id="A0A9X3M7Z7"/>
<dbReference type="RefSeq" id="WP_269945161.1">
    <property type="nucleotide sequence ID" value="NZ_JAKMUU010000001.1"/>
</dbReference>
<feature type="compositionally biased region" description="Basic and acidic residues" evidence="4">
    <location>
        <begin position="1"/>
        <end position="10"/>
    </location>
</feature>
<dbReference type="Proteomes" id="UP001185631">
    <property type="component" value="Unassembled WGS sequence"/>
</dbReference>
<evidence type="ECO:0000313" key="7">
    <source>
        <dbReference type="EMBL" id="MDV2423432.1"/>
    </source>
</evidence>
<comment type="caution">
    <text evidence="6">The sequence shown here is derived from an EMBL/GenBank/DDBJ whole genome shotgun (WGS) entry which is preliminary data.</text>
</comment>
<protein>
    <submittedName>
        <fullName evidence="6">Class I SAM-dependent methyltransferase</fullName>
        <ecNumber evidence="7">2.1.1.-</ecNumber>
    </submittedName>
</protein>
<reference evidence="7 9" key="2">
    <citation type="submission" date="2023-08" db="EMBL/GenBank/DDBJ databases">
        <title>Genomic characterization of the C. tuberculostearicum species complex, a ubiquitous member of the human skin microbiome.</title>
        <authorList>
            <person name="Ahmed N."/>
            <person name="Deming C."/>
            <person name="Conlan S."/>
            <person name="Segre J."/>
        </authorList>
    </citation>
    <scope>NUCLEOTIDE SEQUENCE [LARGE SCALE GENOMIC DNA]</scope>
    <source>
        <strain evidence="7 9">CTNIH19</strain>
    </source>
</reference>
<proteinExistence type="inferred from homology"/>
<evidence type="ECO:0000256" key="1">
    <source>
        <dbReference type="ARBA" id="ARBA00008361"/>
    </source>
</evidence>
<organism evidence="6 8">
    <name type="scientific">Corynebacterium curieae</name>
    <dbReference type="NCBI Taxonomy" id="2913500"/>
    <lineage>
        <taxon>Bacteria</taxon>
        <taxon>Bacillati</taxon>
        <taxon>Actinomycetota</taxon>
        <taxon>Actinomycetes</taxon>
        <taxon>Mycobacteriales</taxon>
        <taxon>Corynebacteriaceae</taxon>
        <taxon>Corynebacterium</taxon>
    </lineage>
</organism>